<comment type="caution">
    <text evidence="20">The sequence shown here is derived from an EMBL/GenBank/DDBJ whole genome shotgun (WGS) entry which is preliminary data.</text>
</comment>
<dbReference type="PANTHER" id="PTHR46244">
    <property type="entry name" value="PHOSPHOENOLPYRUVATE-PROTEIN PHOSPHOTRANSFERASE"/>
    <property type="match status" value="1"/>
</dbReference>
<comment type="subcellular location">
    <subcellularLocation>
        <location evidence="3 16">Cytoplasm</location>
    </subcellularLocation>
</comment>
<dbReference type="Pfam" id="PF05524">
    <property type="entry name" value="PEP-utilisers_N"/>
    <property type="match status" value="1"/>
</dbReference>
<comment type="cofactor">
    <cofactor evidence="2 16">
        <name>Mg(2+)</name>
        <dbReference type="ChEBI" id="CHEBI:18420"/>
    </cofactor>
</comment>
<evidence type="ECO:0000256" key="11">
    <source>
        <dbReference type="ARBA" id="ARBA00022683"/>
    </source>
</evidence>
<sequence>MQMRLDGIAVSSGIAFGEAVVYNPFDNSMDYRLLPLARVADELNKLDQALQRLCHQLHTTLDKLTEDSDNFQLVEADLLLLEDAELVQQIRESVSKLQFSATAAVERVFAHHASELESLDDPYLANRALDVRCLGRRLISSINGADAASLGELEQDTILLAQDLTPAEFALLPLEHIKGLVLKTGGLTSHTAILARAAGLPALLSCDYQKAHIHPGDPLILDANQGALYVRPLTTEITELNQRFEKEQVRRSALEKYRERPAQTLDGQRLSILANVGNLNEISRLPQVGAEGIGLFRTEFMLMNVSSIPDEKSQYNLYCDALQLLAGQPFTIRTLDIGADKELPCLEQEVEDNPALGMRGVRYTLKHSELLKTQLKAVLRAANHGHVRLMLPMVNQVEELDAVLELLAICKRQLKNANKDYGHIQLGIVVETPAAVMNLPSLLPKLDFISIGTNDLTQYAMAADRTNPELTRSFPSFSPPILKLIAIAVAEAKAAGIPVSLCGELAADPRIAPILMGMGLDELSVTPGALLEVKAALCEGDFSQFTQLAQKALACTRITELESLLSHCH</sequence>
<comment type="catalytic activity">
    <reaction evidence="1 16">
        <text>L-histidyl-[protein] + phosphoenolpyruvate = N(pros)-phospho-L-histidyl-[protein] + pyruvate</text>
        <dbReference type="Rhea" id="RHEA:23880"/>
        <dbReference type="Rhea" id="RHEA-COMP:9745"/>
        <dbReference type="Rhea" id="RHEA-COMP:9746"/>
        <dbReference type="ChEBI" id="CHEBI:15361"/>
        <dbReference type="ChEBI" id="CHEBI:29979"/>
        <dbReference type="ChEBI" id="CHEBI:58702"/>
        <dbReference type="ChEBI" id="CHEBI:64837"/>
        <dbReference type="EC" id="2.7.3.9"/>
    </reaction>
</comment>
<evidence type="ECO:0000256" key="3">
    <source>
        <dbReference type="ARBA" id="ARBA00004496"/>
    </source>
</evidence>
<dbReference type="SUPFAM" id="SSF47831">
    <property type="entry name" value="Enzyme I of the PEP:sugar phosphotransferase system HPr-binding (sub)domain"/>
    <property type="match status" value="1"/>
</dbReference>
<keyword evidence="13 16" id="KW-0418">Kinase</keyword>
<evidence type="ECO:0000256" key="16">
    <source>
        <dbReference type="PIRNR" id="PIRNR000732"/>
    </source>
</evidence>
<keyword evidence="7 16" id="KW-0813">Transport</keyword>
<dbReference type="InterPro" id="IPR024692">
    <property type="entry name" value="PTS_EI"/>
</dbReference>
<dbReference type="PRINTS" id="PR01736">
    <property type="entry name" value="PHPHTRNFRASE"/>
</dbReference>
<dbReference type="Proteomes" id="UP000606498">
    <property type="component" value="Unassembled WGS sequence"/>
</dbReference>
<evidence type="ECO:0000256" key="7">
    <source>
        <dbReference type="ARBA" id="ARBA00022448"/>
    </source>
</evidence>
<evidence type="ECO:0000256" key="6">
    <source>
        <dbReference type="ARBA" id="ARBA00016544"/>
    </source>
</evidence>
<keyword evidence="9 16" id="KW-0762">Sugar transport</keyword>
<dbReference type="InterPro" id="IPR018274">
    <property type="entry name" value="PEP_util_AS"/>
</dbReference>
<dbReference type="PROSITE" id="PS00370">
    <property type="entry name" value="PEP_ENZYMES_PHOS_SITE"/>
    <property type="match status" value="1"/>
</dbReference>
<gene>
    <name evidence="20" type="primary">ptsI</name>
    <name evidence="20" type="ORF">GCM10011520_01520</name>
</gene>
<feature type="domain" description="PEP-utilising enzyme mobile" evidence="17">
    <location>
        <begin position="154"/>
        <end position="226"/>
    </location>
</feature>
<evidence type="ECO:0000256" key="9">
    <source>
        <dbReference type="ARBA" id="ARBA00022597"/>
    </source>
</evidence>
<dbReference type="Gene3D" id="3.20.20.60">
    <property type="entry name" value="Phosphoenolpyruvate-binding domains"/>
    <property type="match status" value="1"/>
</dbReference>
<dbReference type="InterPro" id="IPR015813">
    <property type="entry name" value="Pyrv/PenolPyrv_kinase-like_dom"/>
</dbReference>
<dbReference type="InterPro" id="IPR008731">
    <property type="entry name" value="PTS_EIN"/>
</dbReference>
<evidence type="ECO:0000313" key="21">
    <source>
        <dbReference type="Proteomes" id="UP000606498"/>
    </source>
</evidence>
<evidence type="ECO:0000259" key="17">
    <source>
        <dbReference type="Pfam" id="PF00391"/>
    </source>
</evidence>
<comment type="similarity">
    <text evidence="4 16">Belongs to the PEP-utilizing enzyme family.</text>
</comment>
<feature type="domain" description="PEP-utilising enzyme C-terminal" evidence="18">
    <location>
        <begin position="254"/>
        <end position="537"/>
    </location>
</feature>
<keyword evidence="8 16" id="KW-0963">Cytoplasm</keyword>
<evidence type="ECO:0000259" key="19">
    <source>
        <dbReference type="Pfam" id="PF05524"/>
    </source>
</evidence>
<evidence type="ECO:0000259" key="18">
    <source>
        <dbReference type="Pfam" id="PF02896"/>
    </source>
</evidence>
<keyword evidence="10 16" id="KW-0808">Transferase</keyword>
<dbReference type="InterPro" id="IPR006318">
    <property type="entry name" value="PTS_EI-like"/>
</dbReference>
<dbReference type="Pfam" id="PF00391">
    <property type="entry name" value="PEP-utilizers"/>
    <property type="match status" value="1"/>
</dbReference>
<evidence type="ECO:0000256" key="2">
    <source>
        <dbReference type="ARBA" id="ARBA00001946"/>
    </source>
</evidence>
<dbReference type="InterPro" id="IPR050499">
    <property type="entry name" value="PEP-utilizing_PTS_enzyme"/>
</dbReference>
<keyword evidence="12 16" id="KW-0479">Metal-binding</keyword>
<dbReference type="EMBL" id="BMKO01000001">
    <property type="protein sequence ID" value="GGE64437.1"/>
    <property type="molecule type" value="Genomic_DNA"/>
</dbReference>
<comment type="function">
    <text evidence="16">General (non sugar-specific) component of the phosphoenolpyruvate-dependent sugar phosphotransferase system (sugar PTS). This major carbohydrate active-transport system catalyzes the phosphorylation of incoming sugar substrates concomitantly with their translocation across the cell membrane. Enzyme I transfers the phosphoryl group from phosphoenolpyruvate (PEP) to the phosphoryl carrier protein (HPr).</text>
</comment>
<name>A0ABQ1STR9_9GAMM</name>
<keyword evidence="14 16" id="KW-0460">Magnesium</keyword>
<evidence type="ECO:0000256" key="14">
    <source>
        <dbReference type="ARBA" id="ARBA00022842"/>
    </source>
</evidence>
<dbReference type="PANTHER" id="PTHR46244:SF6">
    <property type="entry name" value="PHOSPHOENOLPYRUVATE-PROTEIN PHOSPHOTRANSFERASE"/>
    <property type="match status" value="1"/>
</dbReference>
<dbReference type="SUPFAM" id="SSF51621">
    <property type="entry name" value="Phosphoenolpyruvate/pyruvate domain"/>
    <property type="match status" value="1"/>
</dbReference>
<accession>A0ABQ1STR9</accession>
<dbReference type="EC" id="2.7.3.9" evidence="5 16"/>
<proteinExistence type="inferred from homology"/>
<dbReference type="InterPro" id="IPR023151">
    <property type="entry name" value="PEP_util_CS"/>
</dbReference>
<evidence type="ECO:0000256" key="10">
    <source>
        <dbReference type="ARBA" id="ARBA00022679"/>
    </source>
</evidence>
<dbReference type="InterPro" id="IPR036637">
    <property type="entry name" value="Phosphohistidine_dom_sf"/>
</dbReference>
<organism evidence="20 21">
    <name type="scientific">Shewanella carassii</name>
    <dbReference type="NCBI Taxonomy" id="1987584"/>
    <lineage>
        <taxon>Bacteria</taxon>
        <taxon>Pseudomonadati</taxon>
        <taxon>Pseudomonadota</taxon>
        <taxon>Gammaproteobacteria</taxon>
        <taxon>Alteromonadales</taxon>
        <taxon>Shewanellaceae</taxon>
        <taxon>Shewanella</taxon>
    </lineage>
</organism>
<dbReference type="PIRSF" id="PIRSF000732">
    <property type="entry name" value="PTS_enzyme_I"/>
    <property type="match status" value="1"/>
</dbReference>
<dbReference type="Gene3D" id="1.10.274.10">
    <property type="entry name" value="PtsI, HPr-binding domain"/>
    <property type="match status" value="1"/>
</dbReference>
<dbReference type="PROSITE" id="PS00742">
    <property type="entry name" value="PEP_ENZYMES_2"/>
    <property type="match status" value="1"/>
</dbReference>
<dbReference type="InterPro" id="IPR000121">
    <property type="entry name" value="PEP_util_C"/>
</dbReference>
<dbReference type="Pfam" id="PF02896">
    <property type="entry name" value="PEP-utilizers_C"/>
    <property type="match status" value="1"/>
</dbReference>
<evidence type="ECO:0000256" key="4">
    <source>
        <dbReference type="ARBA" id="ARBA00007837"/>
    </source>
</evidence>
<dbReference type="SUPFAM" id="SSF52009">
    <property type="entry name" value="Phosphohistidine domain"/>
    <property type="match status" value="1"/>
</dbReference>
<keyword evidence="11 16" id="KW-0598">Phosphotransferase system</keyword>
<dbReference type="NCBIfam" id="TIGR01417">
    <property type="entry name" value="PTS_I_fam"/>
    <property type="match status" value="1"/>
</dbReference>
<evidence type="ECO:0000256" key="1">
    <source>
        <dbReference type="ARBA" id="ARBA00000683"/>
    </source>
</evidence>
<evidence type="ECO:0000256" key="5">
    <source>
        <dbReference type="ARBA" id="ARBA00012232"/>
    </source>
</evidence>
<evidence type="ECO:0000256" key="13">
    <source>
        <dbReference type="ARBA" id="ARBA00022777"/>
    </source>
</evidence>
<protein>
    <recommendedName>
        <fullName evidence="6 16">Phosphoenolpyruvate-protein phosphotransferase</fullName>
        <ecNumber evidence="5 16">2.7.3.9</ecNumber>
    </recommendedName>
    <alternativeName>
        <fullName evidence="15 16">Phosphotransferase system, enzyme I</fullName>
    </alternativeName>
</protein>
<evidence type="ECO:0000256" key="15">
    <source>
        <dbReference type="ARBA" id="ARBA00033235"/>
    </source>
</evidence>
<keyword evidence="21" id="KW-1185">Reference proteome</keyword>
<evidence type="ECO:0000256" key="8">
    <source>
        <dbReference type="ARBA" id="ARBA00022490"/>
    </source>
</evidence>
<dbReference type="InterPro" id="IPR036618">
    <property type="entry name" value="PtsI_HPr-bd_sf"/>
</dbReference>
<dbReference type="InterPro" id="IPR040442">
    <property type="entry name" value="Pyrv_kinase-like_dom_sf"/>
</dbReference>
<dbReference type="InterPro" id="IPR008279">
    <property type="entry name" value="PEP-util_enz_mobile_dom"/>
</dbReference>
<evidence type="ECO:0000313" key="20">
    <source>
        <dbReference type="EMBL" id="GGE64437.1"/>
    </source>
</evidence>
<reference evidence="21" key="1">
    <citation type="journal article" date="2019" name="Int. J. Syst. Evol. Microbiol.">
        <title>The Global Catalogue of Microorganisms (GCM) 10K type strain sequencing project: providing services to taxonomists for standard genome sequencing and annotation.</title>
        <authorList>
            <consortium name="The Broad Institute Genomics Platform"/>
            <consortium name="The Broad Institute Genome Sequencing Center for Infectious Disease"/>
            <person name="Wu L."/>
            <person name="Ma J."/>
        </authorList>
    </citation>
    <scope>NUCLEOTIDE SEQUENCE [LARGE SCALE GENOMIC DNA]</scope>
    <source>
        <strain evidence="21">CGMCC 1.16033</strain>
    </source>
</reference>
<feature type="domain" description="Phosphotransferase system enzyme I N-terminal" evidence="19">
    <location>
        <begin position="7"/>
        <end position="127"/>
    </location>
</feature>
<dbReference type="Gene3D" id="3.50.30.10">
    <property type="entry name" value="Phosphohistidine domain"/>
    <property type="match status" value="1"/>
</dbReference>
<evidence type="ECO:0000256" key="12">
    <source>
        <dbReference type="ARBA" id="ARBA00022723"/>
    </source>
</evidence>